<dbReference type="PANTHER" id="PTHR11059:SF0">
    <property type="entry name" value="DNA REPAIR PROTEIN RECN"/>
    <property type="match status" value="1"/>
</dbReference>
<keyword evidence="6" id="KW-0234">DNA repair</keyword>
<evidence type="ECO:0000256" key="1">
    <source>
        <dbReference type="ARBA" id="ARBA00009441"/>
    </source>
</evidence>
<proteinExistence type="inferred from homology"/>
<dbReference type="InterPro" id="IPR027417">
    <property type="entry name" value="P-loop_NTPase"/>
</dbReference>
<dbReference type="Gene3D" id="3.40.50.300">
    <property type="entry name" value="P-loop containing nucleotide triphosphate hydrolases"/>
    <property type="match status" value="1"/>
</dbReference>
<evidence type="ECO:0000256" key="3">
    <source>
        <dbReference type="ARBA" id="ARBA00022741"/>
    </source>
</evidence>
<dbReference type="GO" id="GO:0009432">
    <property type="term" value="P:SOS response"/>
    <property type="evidence" value="ECO:0007669"/>
    <property type="project" value="TreeGrafter"/>
</dbReference>
<evidence type="ECO:0000256" key="7">
    <source>
        <dbReference type="ARBA" id="ARBA00033408"/>
    </source>
</evidence>
<evidence type="ECO:0000256" key="4">
    <source>
        <dbReference type="ARBA" id="ARBA00022763"/>
    </source>
</evidence>
<keyword evidence="5" id="KW-0067">ATP-binding</keyword>
<feature type="domain" description="Rad50/SbcC-type AAA" evidence="8">
    <location>
        <begin position="5"/>
        <end position="52"/>
    </location>
</feature>
<dbReference type="GO" id="GO:0005524">
    <property type="term" value="F:ATP binding"/>
    <property type="evidence" value="ECO:0007669"/>
    <property type="project" value="UniProtKB-KW"/>
</dbReference>
<dbReference type="GO" id="GO:0006310">
    <property type="term" value="P:DNA recombination"/>
    <property type="evidence" value="ECO:0007669"/>
    <property type="project" value="InterPro"/>
</dbReference>
<name>A0A165B1I3_9SYNE</name>
<dbReference type="SUPFAM" id="SSF52540">
    <property type="entry name" value="P-loop containing nucleoside triphosphate hydrolases"/>
    <property type="match status" value="1"/>
</dbReference>
<dbReference type="RefSeq" id="WP_074457667.1">
    <property type="nucleotide sequence ID" value="NZ_FITM01000138.1"/>
</dbReference>
<gene>
    <name evidence="9" type="ORF">FLM9_1244</name>
</gene>
<keyword evidence="10" id="KW-1185">Reference proteome</keyword>
<organism evidence="9 10">
    <name type="scientific">Candidatus Synechococcus spongiarum</name>
    <dbReference type="NCBI Taxonomy" id="431041"/>
    <lineage>
        <taxon>Bacteria</taxon>
        <taxon>Bacillati</taxon>
        <taxon>Cyanobacteriota</taxon>
        <taxon>Cyanophyceae</taxon>
        <taxon>Synechococcales</taxon>
        <taxon>Synechococcaceae</taxon>
        <taxon>Synechococcus</taxon>
    </lineage>
</organism>
<dbReference type="Proteomes" id="UP000182631">
    <property type="component" value="Unassembled WGS sequence"/>
</dbReference>
<evidence type="ECO:0000313" key="9">
    <source>
        <dbReference type="EMBL" id="SAY39181.1"/>
    </source>
</evidence>
<protein>
    <recommendedName>
        <fullName evidence="2">DNA repair protein RecN</fullName>
    </recommendedName>
    <alternativeName>
        <fullName evidence="7">Recombination protein N</fullName>
    </alternativeName>
</protein>
<accession>A0A165B1I3</accession>
<dbReference type="InterPro" id="IPR004604">
    <property type="entry name" value="DNA_recomb/repair_RecN"/>
</dbReference>
<comment type="similarity">
    <text evidence="1">Belongs to the RecN family.</text>
</comment>
<evidence type="ECO:0000313" key="10">
    <source>
        <dbReference type="Proteomes" id="UP000182631"/>
    </source>
</evidence>
<evidence type="ECO:0000256" key="2">
    <source>
        <dbReference type="ARBA" id="ARBA00021315"/>
    </source>
</evidence>
<keyword evidence="3" id="KW-0547">Nucleotide-binding</keyword>
<dbReference type="InterPro" id="IPR038729">
    <property type="entry name" value="Rad50/SbcC_AAA"/>
</dbReference>
<dbReference type="GO" id="GO:0043590">
    <property type="term" value="C:bacterial nucleoid"/>
    <property type="evidence" value="ECO:0007669"/>
    <property type="project" value="TreeGrafter"/>
</dbReference>
<dbReference type="EMBL" id="FITM01000138">
    <property type="protein sequence ID" value="SAY39181.1"/>
    <property type="molecule type" value="Genomic_DNA"/>
</dbReference>
<keyword evidence="4" id="KW-0227">DNA damage</keyword>
<sequence length="115" mass="12338">MLLALKLDNVALIDALDLALAPGLTVLTGETGAGKSLLLDSLDVLLGGDVPKHLLRHESQRPGERGLEATFPSICCATARIRPALKGTLSPIRPLFSCWRSGALGGWSISRPRWW</sequence>
<dbReference type="Pfam" id="PF13476">
    <property type="entry name" value="AAA_23"/>
    <property type="match status" value="1"/>
</dbReference>
<dbReference type="GO" id="GO:0016887">
    <property type="term" value="F:ATP hydrolysis activity"/>
    <property type="evidence" value="ECO:0007669"/>
    <property type="project" value="InterPro"/>
</dbReference>
<evidence type="ECO:0000256" key="5">
    <source>
        <dbReference type="ARBA" id="ARBA00022840"/>
    </source>
</evidence>
<evidence type="ECO:0000259" key="8">
    <source>
        <dbReference type="Pfam" id="PF13476"/>
    </source>
</evidence>
<dbReference type="AlphaFoldDB" id="A0A165B1I3"/>
<evidence type="ECO:0000256" key="6">
    <source>
        <dbReference type="ARBA" id="ARBA00023204"/>
    </source>
</evidence>
<dbReference type="PANTHER" id="PTHR11059">
    <property type="entry name" value="DNA REPAIR PROTEIN RECN"/>
    <property type="match status" value="1"/>
</dbReference>
<reference evidence="10" key="1">
    <citation type="submission" date="2016-02" db="EMBL/GenBank/DDBJ databases">
        <authorList>
            <person name="liu f."/>
        </authorList>
    </citation>
    <scope>NUCLEOTIDE SEQUENCE [LARGE SCALE GENOMIC DNA]</scope>
</reference>
<dbReference type="GO" id="GO:0006302">
    <property type="term" value="P:double-strand break repair"/>
    <property type="evidence" value="ECO:0007669"/>
    <property type="project" value="InterPro"/>
</dbReference>